<feature type="compositionally biased region" description="Polar residues" evidence="1">
    <location>
        <begin position="193"/>
        <end position="203"/>
    </location>
</feature>
<keyword evidence="5" id="KW-1185">Reference proteome</keyword>
<feature type="chain" id="PRO_5015326449" description="DUF5648 domain-containing protein" evidence="2">
    <location>
        <begin position="30"/>
        <end position="215"/>
    </location>
</feature>
<reference evidence="4 5" key="1">
    <citation type="journal article" date="2018" name="Genome Announc.">
        <title>Draft Genome Sequence of Lactococcus sp. Strain NtB2 (JCM 32569), Isolated from the Gut of the Higher Termite Nasutitermes takasagoensis.</title>
        <authorList>
            <person name="Noda S."/>
            <person name="Aihara C."/>
            <person name="Yuki M."/>
            <person name="Ohkuma M."/>
        </authorList>
    </citation>
    <scope>NUCLEOTIDE SEQUENCE [LARGE SCALE GENOMIC DNA]</scope>
    <source>
        <strain evidence="4 5">NtB2</strain>
    </source>
</reference>
<keyword evidence="2" id="KW-0732">Signal</keyword>
<dbReference type="InterPro" id="IPR043708">
    <property type="entry name" value="DUF5648"/>
</dbReference>
<accession>A0A2R5HKQ7</accession>
<name>A0A2R5HKQ7_9LACT</name>
<evidence type="ECO:0000313" key="5">
    <source>
        <dbReference type="Proteomes" id="UP000245021"/>
    </source>
</evidence>
<comment type="caution">
    <text evidence="4">The sequence shown here is derived from an EMBL/GenBank/DDBJ whole genome shotgun (WGS) entry which is preliminary data.</text>
</comment>
<feature type="compositionally biased region" description="Low complexity" evidence="1">
    <location>
        <begin position="174"/>
        <end position="186"/>
    </location>
</feature>
<evidence type="ECO:0000313" key="4">
    <source>
        <dbReference type="EMBL" id="GBG97498.1"/>
    </source>
</evidence>
<dbReference type="Pfam" id="PF18885">
    <property type="entry name" value="DUF5648"/>
    <property type="match status" value="1"/>
</dbReference>
<dbReference type="AlphaFoldDB" id="A0A2R5HKQ7"/>
<feature type="signal peptide" evidence="2">
    <location>
        <begin position="1"/>
        <end position="29"/>
    </location>
</feature>
<evidence type="ECO:0000259" key="3">
    <source>
        <dbReference type="Pfam" id="PF18885"/>
    </source>
</evidence>
<dbReference type="OrthoDB" id="2144002at2"/>
<dbReference type="Proteomes" id="UP000245021">
    <property type="component" value="Unassembled WGS sequence"/>
</dbReference>
<evidence type="ECO:0000256" key="1">
    <source>
        <dbReference type="SAM" id="MobiDB-lite"/>
    </source>
</evidence>
<dbReference type="RefSeq" id="WP_109246453.1">
    <property type="nucleotide sequence ID" value="NZ_BFFO01000014.1"/>
</dbReference>
<sequence length="215" mass="22937">MNKKLKTLAITIAAATTVLLAGASLSAKADTTLYRNWNSATGEHLYTSHYEWITLPTESAYWHMDSVTFTEPDTGSNVYRVYNPNSGEHLFTTSAYEKDSLVKVGWRYESIAFHSGGNTPVYRLYNPNAGIGAHLDTSSLYEKNSLVSQGWKYEGVAWYAKSAGSTTIPNVTAPSTPGSSIPPTIGNAPGTPNPNATGSNNGAPNGGYDIAPGHG</sequence>
<evidence type="ECO:0000256" key="2">
    <source>
        <dbReference type="SAM" id="SignalP"/>
    </source>
</evidence>
<feature type="region of interest" description="Disordered" evidence="1">
    <location>
        <begin position="170"/>
        <end position="215"/>
    </location>
</feature>
<organism evidence="4 5">
    <name type="scientific">Lactococcus termiticola</name>
    <dbReference type="NCBI Taxonomy" id="2169526"/>
    <lineage>
        <taxon>Bacteria</taxon>
        <taxon>Bacillati</taxon>
        <taxon>Bacillota</taxon>
        <taxon>Bacilli</taxon>
        <taxon>Lactobacillales</taxon>
        <taxon>Streptococcaceae</taxon>
        <taxon>Lactococcus</taxon>
    </lineage>
</organism>
<proteinExistence type="predicted"/>
<protein>
    <recommendedName>
        <fullName evidence="3">DUF5648 domain-containing protein</fullName>
    </recommendedName>
</protein>
<feature type="domain" description="DUF5648" evidence="3">
    <location>
        <begin position="33"/>
        <end position="160"/>
    </location>
</feature>
<dbReference type="EMBL" id="BFFO01000014">
    <property type="protein sequence ID" value="GBG97498.1"/>
    <property type="molecule type" value="Genomic_DNA"/>
</dbReference>
<gene>
    <name evidence="4" type="ORF">NtB2_01644</name>
</gene>